<dbReference type="RefSeq" id="WP_307453192.1">
    <property type="nucleotide sequence ID" value="NZ_JAUTAL010000001.1"/>
</dbReference>
<proteinExistence type="predicted"/>
<gene>
    <name evidence="1" type="ORF">QE404_003873</name>
</gene>
<comment type="caution">
    <text evidence="1">The sequence shown here is derived from an EMBL/GenBank/DDBJ whole genome shotgun (WGS) entry which is preliminary data.</text>
</comment>
<evidence type="ECO:0000313" key="2">
    <source>
        <dbReference type="Proteomes" id="UP001225072"/>
    </source>
</evidence>
<name>A0ABU0TNW3_9FLAO</name>
<sequence length="291" mass="34606">MNKSFFFLIIFFIIFSCQNRYNYITYLNKVNKIDSIYRIDNDTITALTMYQKLFKKYPPHNSYLIKEYETYIFLSDKYNRDFGGKESLYKLIALVAPNWKYNRMDNDFFTLYKKYGIDSIAVESRVGEWKKSLNKILVDSFSTAFFRNQEFRMPKYIERLQTANDKKNAQLIAWTISHYGYPSLQKIGLWGNNDIFMPMGNMLNHMASTNNVLYPYFKEKILHYVKTGECTPDDYAAMIDKRAFIEGRGQEYGTFSNMLISDSVKVNNNRKKIGMPSLKYSRKIYKDYFKD</sequence>
<dbReference type="Proteomes" id="UP001225072">
    <property type="component" value="Unassembled WGS sequence"/>
</dbReference>
<protein>
    <submittedName>
        <fullName evidence="1">Uncharacterized protein</fullName>
    </submittedName>
</protein>
<dbReference type="PROSITE" id="PS51257">
    <property type="entry name" value="PROKAR_LIPOPROTEIN"/>
    <property type="match status" value="1"/>
</dbReference>
<evidence type="ECO:0000313" key="1">
    <source>
        <dbReference type="EMBL" id="MDQ1098726.1"/>
    </source>
</evidence>
<reference evidence="1 2" key="1">
    <citation type="submission" date="2023-07" db="EMBL/GenBank/DDBJ databases">
        <title>Functional and genomic diversity of the sorghum phyllosphere microbiome.</title>
        <authorList>
            <person name="Shade A."/>
        </authorList>
    </citation>
    <scope>NUCLEOTIDE SEQUENCE [LARGE SCALE GENOMIC DNA]</scope>
    <source>
        <strain evidence="1 2">SORGH_AS_1064</strain>
    </source>
</reference>
<keyword evidence="2" id="KW-1185">Reference proteome</keyword>
<dbReference type="EMBL" id="JAUTAL010000001">
    <property type="protein sequence ID" value="MDQ1098726.1"/>
    <property type="molecule type" value="Genomic_DNA"/>
</dbReference>
<accession>A0ABU0TNW3</accession>
<organism evidence="1 2">
    <name type="scientific">Chryseobacterium camelliae</name>
    <dbReference type="NCBI Taxonomy" id="1265445"/>
    <lineage>
        <taxon>Bacteria</taxon>
        <taxon>Pseudomonadati</taxon>
        <taxon>Bacteroidota</taxon>
        <taxon>Flavobacteriia</taxon>
        <taxon>Flavobacteriales</taxon>
        <taxon>Weeksellaceae</taxon>
        <taxon>Chryseobacterium group</taxon>
        <taxon>Chryseobacterium</taxon>
    </lineage>
</organism>